<comment type="caution">
    <text evidence="1">The sequence shown here is derived from an EMBL/GenBank/DDBJ whole genome shotgun (WGS) entry which is preliminary data.</text>
</comment>
<sequence>MKSFGLKASLILVAILLLTNGSNIEAKKCRPSSKIKGKKSPSGHCTTENDADCCLEGKLYTTYKCSPPVSTHTKAYLRLNSFQKGGDGGRPSKCDNQYHSDDTPVVALSTGWFNKKSRCLNNITITTNGRSVVALVVDECDSTMGCDSDHDYRPPCANNFVDASKAVWKALRIPLQQWGDLEITWTDP</sequence>
<dbReference type="EMBL" id="CM051394">
    <property type="protein sequence ID" value="KAJ4726950.1"/>
    <property type="molecule type" value="Genomic_DNA"/>
</dbReference>
<dbReference type="Proteomes" id="UP001164539">
    <property type="component" value="Chromosome 1"/>
</dbReference>
<protein>
    <submittedName>
        <fullName evidence="1">RlpA-like double-psi beta-barrel domain containing protein</fullName>
    </submittedName>
</protein>
<organism evidence="1 2">
    <name type="scientific">Melia azedarach</name>
    <name type="common">Chinaberry tree</name>
    <dbReference type="NCBI Taxonomy" id="155640"/>
    <lineage>
        <taxon>Eukaryota</taxon>
        <taxon>Viridiplantae</taxon>
        <taxon>Streptophyta</taxon>
        <taxon>Embryophyta</taxon>
        <taxon>Tracheophyta</taxon>
        <taxon>Spermatophyta</taxon>
        <taxon>Magnoliopsida</taxon>
        <taxon>eudicotyledons</taxon>
        <taxon>Gunneridae</taxon>
        <taxon>Pentapetalae</taxon>
        <taxon>rosids</taxon>
        <taxon>malvids</taxon>
        <taxon>Sapindales</taxon>
        <taxon>Meliaceae</taxon>
        <taxon>Melia</taxon>
    </lineage>
</organism>
<gene>
    <name evidence="1" type="ORF">OWV82_000129</name>
</gene>
<keyword evidence="2" id="KW-1185">Reference proteome</keyword>
<evidence type="ECO:0000313" key="1">
    <source>
        <dbReference type="EMBL" id="KAJ4726950.1"/>
    </source>
</evidence>
<evidence type="ECO:0000313" key="2">
    <source>
        <dbReference type="Proteomes" id="UP001164539"/>
    </source>
</evidence>
<proteinExistence type="predicted"/>
<accession>A0ACC1YTA9</accession>
<name>A0ACC1YTA9_MELAZ</name>
<reference evidence="1 2" key="1">
    <citation type="journal article" date="2023" name="Science">
        <title>Complex scaffold remodeling in plant triterpene biosynthesis.</title>
        <authorList>
            <person name="De La Pena R."/>
            <person name="Hodgson H."/>
            <person name="Liu J.C."/>
            <person name="Stephenson M.J."/>
            <person name="Martin A.C."/>
            <person name="Owen C."/>
            <person name="Harkess A."/>
            <person name="Leebens-Mack J."/>
            <person name="Jimenez L.E."/>
            <person name="Osbourn A."/>
            <person name="Sattely E.S."/>
        </authorList>
    </citation>
    <scope>NUCLEOTIDE SEQUENCE [LARGE SCALE GENOMIC DNA]</scope>
    <source>
        <strain evidence="2">cv. JPN11</strain>
        <tissue evidence="1">Leaf</tissue>
    </source>
</reference>